<evidence type="ECO:0000313" key="4">
    <source>
        <dbReference type="Proteomes" id="UP000228906"/>
    </source>
</evidence>
<feature type="signal peptide" evidence="2">
    <location>
        <begin position="1"/>
        <end position="28"/>
    </location>
</feature>
<reference evidence="4" key="1">
    <citation type="submission" date="2017-09" db="EMBL/GenBank/DDBJ databases">
        <title>Depth-based differentiation of microbial function through sediment-hosted aquifers and enrichment of novel symbionts in the deep terrestrial subsurface.</title>
        <authorList>
            <person name="Probst A.J."/>
            <person name="Ladd B."/>
            <person name="Jarett J.K."/>
            <person name="Geller-Mcgrath D.E."/>
            <person name="Sieber C.M.K."/>
            <person name="Emerson J.B."/>
            <person name="Anantharaman K."/>
            <person name="Thomas B.C."/>
            <person name="Malmstrom R."/>
            <person name="Stieglmeier M."/>
            <person name="Klingl A."/>
            <person name="Woyke T."/>
            <person name="Ryan C.M."/>
            <person name="Banfield J.F."/>
        </authorList>
    </citation>
    <scope>NUCLEOTIDE SEQUENCE [LARGE SCALE GENOMIC DNA]</scope>
</reference>
<feature type="transmembrane region" description="Helical" evidence="1">
    <location>
        <begin position="82"/>
        <end position="106"/>
    </location>
</feature>
<dbReference type="EMBL" id="PFAV01000061">
    <property type="protein sequence ID" value="PIR91026.1"/>
    <property type="molecule type" value="Genomic_DNA"/>
</dbReference>
<gene>
    <name evidence="3" type="ORF">COU03_03310</name>
</gene>
<keyword evidence="2" id="KW-0732">Signal</keyword>
<comment type="caution">
    <text evidence="3">The sequence shown here is derived from an EMBL/GenBank/DDBJ whole genome shotgun (WGS) entry which is preliminary data.</text>
</comment>
<name>A0A2H0UW06_9BACT</name>
<dbReference type="Pfam" id="PF18895">
    <property type="entry name" value="T4SS_pilin"/>
    <property type="match status" value="1"/>
</dbReference>
<keyword evidence="1" id="KW-1133">Transmembrane helix</keyword>
<feature type="transmembrane region" description="Helical" evidence="1">
    <location>
        <begin position="118"/>
        <end position="143"/>
    </location>
</feature>
<evidence type="ECO:0000313" key="3">
    <source>
        <dbReference type="EMBL" id="PIR91026.1"/>
    </source>
</evidence>
<dbReference type="Proteomes" id="UP000228906">
    <property type="component" value="Unassembled WGS sequence"/>
</dbReference>
<organism evidence="3 4">
    <name type="scientific">bacterium (Candidatus Gribaldobacteria) CG10_big_fil_rev_8_21_14_0_10_41_12</name>
    <dbReference type="NCBI Taxonomy" id="2014277"/>
    <lineage>
        <taxon>Bacteria</taxon>
        <taxon>Candidatus Gribaldobacteria</taxon>
    </lineage>
</organism>
<keyword evidence="1" id="KW-0812">Transmembrane</keyword>
<dbReference type="AlphaFoldDB" id="A0A2H0UW06"/>
<proteinExistence type="predicted"/>
<evidence type="ECO:0000256" key="1">
    <source>
        <dbReference type="SAM" id="Phobius"/>
    </source>
</evidence>
<evidence type="ECO:0000256" key="2">
    <source>
        <dbReference type="SAM" id="SignalP"/>
    </source>
</evidence>
<sequence length="145" mass="16055">MIFKKIFFSLLLALVISNFAFFAYPAVAATPLEQCREYCKDRTKPIDPGLACLCSRDNPKCPASDPNCERHESGIIDRATNWIFYLALVLCPLFILLGAFMFYAAAGDSKNATTGKKIIIYAMIGLAIALCTKLIYAVVRFLIGQ</sequence>
<dbReference type="InterPro" id="IPR043993">
    <property type="entry name" value="T4SS_pilin"/>
</dbReference>
<accession>A0A2H0UW06</accession>
<protein>
    <submittedName>
        <fullName evidence="3">Uncharacterized protein</fullName>
    </submittedName>
</protein>
<keyword evidence="1" id="KW-0472">Membrane</keyword>
<feature type="chain" id="PRO_5013722437" evidence="2">
    <location>
        <begin position="29"/>
        <end position="145"/>
    </location>
</feature>